<keyword evidence="2" id="KW-0853">WD repeat</keyword>
<name>A0A668ARR9_9TELE</name>
<reference evidence="4" key="3">
    <citation type="submission" date="2025-09" db="UniProtKB">
        <authorList>
            <consortium name="Ensembl"/>
        </authorList>
    </citation>
    <scope>IDENTIFICATION</scope>
</reference>
<evidence type="ECO:0000313" key="5">
    <source>
        <dbReference type="Proteomes" id="UP000472263"/>
    </source>
</evidence>
<dbReference type="PANTHER" id="PTHR12442:SF5">
    <property type="entry name" value="DYNEIN AXONEMAL INTERMEDIATE CHAIN 3"/>
    <property type="match status" value="1"/>
</dbReference>
<evidence type="ECO:0000256" key="2">
    <source>
        <dbReference type="ARBA" id="ARBA00022574"/>
    </source>
</evidence>
<dbReference type="GO" id="GO:0045503">
    <property type="term" value="F:dynein light chain binding"/>
    <property type="evidence" value="ECO:0007669"/>
    <property type="project" value="TreeGrafter"/>
</dbReference>
<evidence type="ECO:0008006" key="6">
    <source>
        <dbReference type="Google" id="ProtNLM"/>
    </source>
</evidence>
<dbReference type="GO" id="GO:0036159">
    <property type="term" value="P:inner dynein arm assembly"/>
    <property type="evidence" value="ECO:0007669"/>
    <property type="project" value="TreeGrafter"/>
</dbReference>
<dbReference type="GO" id="GO:0045504">
    <property type="term" value="F:dynein heavy chain binding"/>
    <property type="evidence" value="ECO:0007669"/>
    <property type="project" value="TreeGrafter"/>
</dbReference>
<evidence type="ECO:0000256" key="3">
    <source>
        <dbReference type="ARBA" id="ARBA00022737"/>
    </source>
</evidence>
<protein>
    <recommendedName>
        <fullName evidence="6">WD repeat domain 63</fullName>
    </recommendedName>
</protein>
<dbReference type="GeneTree" id="ENSGT00940000156924"/>
<dbReference type="AlphaFoldDB" id="A0A668ARR9"/>
<dbReference type="InterPro" id="IPR050687">
    <property type="entry name" value="Dynein_IC"/>
</dbReference>
<reference evidence="4" key="2">
    <citation type="submission" date="2025-08" db="UniProtKB">
        <authorList>
            <consortium name="Ensembl"/>
        </authorList>
    </citation>
    <scope>IDENTIFICATION</scope>
</reference>
<evidence type="ECO:0000313" key="4">
    <source>
        <dbReference type="Ensembl" id="ENSMMDP00005051244.1"/>
    </source>
</evidence>
<sequence>MAYMAGMCHPDDIFPLVLTSATQELFGCRADEDVTGESPYKLLRKDDIVQDMKRRAAVSDFSTVKQIVLDYPEEEILLVFDRDFTYGQGFYLVLTPEAKEKILNPPLRSETETSGECEVYKTPEPKLWISLGSEQDIEEESVKESREKLKYKLSRVRRKFGTLVCFSDWNTADAKDGDVECASYSDSRFSIKQMERDCGIQAIPKLQSSSAQTQWYNQKNMCTQYEPRGFSEEEKESLVQSGSLKNFINSVTPRVLQSLQQNEIMDVFLDNWTALGIGAEEFDTGERANNLMVYQAFTDMQYSKDKTISSINWHPTISGKLCLTPKTLLKKHSEINTPNNLRSYFTYNRCFLSNISEKCYYLDHITTYLLKVRALALYFLLKIPGADGLVVYCSPTCVEWSANAKILI</sequence>
<keyword evidence="3" id="KW-0677">Repeat</keyword>
<organism evidence="4 5">
    <name type="scientific">Myripristis murdjan</name>
    <name type="common">pinecone soldierfish</name>
    <dbReference type="NCBI Taxonomy" id="586833"/>
    <lineage>
        <taxon>Eukaryota</taxon>
        <taxon>Metazoa</taxon>
        <taxon>Chordata</taxon>
        <taxon>Craniata</taxon>
        <taxon>Vertebrata</taxon>
        <taxon>Euteleostomi</taxon>
        <taxon>Actinopterygii</taxon>
        <taxon>Neopterygii</taxon>
        <taxon>Teleostei</taxon>
        <taxon>Neoteleostei</taxon>
        <taxon>Acanthomorphata</taxon>
        <taxon>Holocentriformes</taxon>
        <taxon>Holocentridae</taxon>
        <taxon>Myripristis</taxon>
    </lineage>
</organism>
<proteinExistence type="predicted"/>
<dbReference type="Ensembl" id="ENSMMDT00005052252.1">
    <property type="protein sequence ID" value="ENSMMDP00005051244.1"/>
    <property type="gene ID" value="ENSMMDG00005023179.1"/>
</dbReference>
<accession>A0A668ARR9</accession>
<dbReference type="Proteomes" id="UP000472263">
    <property type="component" value="Chromosome 4"/>
</dbReference>
<reference evidence="4" key="1">
    <citation type="submission" date="2019-06" db="EMBL/GenBank/DDBJ databases">
        <authorList>
            <consortium name="Wellcome Sanger Institute Data Sharing"/>
        </authorList>
    </citation>
    <scope>NUCLEOTIDE SEQUENCE [LARGE SCALE GENOMIC DNA]</scope>
</reference>
<keyword evidence="5" id="KW-1185">Reference proteome</keyword>
<keyword evidence="1" id="KW-0963">Cytoplasm</keyword>
<dbReference type="GO" id="GO:0036156">
    <property type="term" value="C:inner dynein arm"/>
    <property type="evidence" value="ECO:0007669"/>
    <property type="project" value="TreeGrafter"/>
</dbReference>
<dbReference type="PANTHER" id="PTHR12442">
    <property type="entry name" value="DYNEIN INTERMEDIATE CHAIN"/>
    <property type="match status" value="1"/>
</dbReference>
<evidence type="ECO:0000256" key="1">
    <source>
        <dbReference type="ARBA" id="ARBA00022490"/>
    </source>
</evidence>
<dbReference type="GO" id="GO:0060294">
    <property type="term" value="P:cilium movement involved in cell motility"/>
    <property type="evidence" value="ECO:0007669"/>
    <property type="project" value="TreeGrafter"/>
</dbReference>
<dbReference type="InParanoid" id="A0A668ARR9"/>